<feature type="region of interest" description="Disordered" evidence="2">
    <location>
        <begin position="266"/>
        <end position="322"/>
    </location>
</feature>
<evidence type="ECO:0000256" key="1">
    <source>
        <dbReference type="SAM" id="Coils"/>
    </source>
</evidence>
<evidence type="ECO:0000313" key="5">
    <source>
        <dbReference type="Proteomes" id="UP000603453"/>
    </source>
</evidence>
<feature type="compositionally biased region" description="Polar residues" evidence="2">
    <location>
        <begin position="293"/>
        <end position="322"/>
    </location>
</feature>
<proteinExistence type="predicted"/>
<dbReference type="InterPro" id="IPR006989">
    <property type="entry name" value="NAB_co-repressor_dom"/>
</dbReference>
<keyword evidence="1" id="KW-0175">Coiled coil</keyword>
<keyword evidence="5" id="KW-1185">Reference proteome</keyword>
<evidence type="ECO:0000313" key="4">
    <source>
        <dbReference type="EMBL" id="KAG2199812.1"/>
    </source>
</evidence>
<protein>
    <recommendedName>
        <fullName evidence="3">NAB co-repressor domain-containing protein</fullName>
    </recommendedName>
</protein>
<dbReference type="Proteomes" id="UP000603453">
    <property type="component" value="Unassembled WGS sequence"/>
</dbReference>
<evidence type="ECO:0000256" key="2">
    <source>
        <dbReference type="SAM" id="MobiDB-lite"/>
    </source>
</evidence>
<dbReference type="AlphaFoldDB" id="A0A8H7QWV6"/>
<dbReference type="InterPro" id="IPR038398">
    <property type="entry name" value="NCD2_sf"/>
</dbReference>
<name>A0A8H7QWV6_9FUNG</name>
<gene>
    <name evidence="4" type="ORF">INT47_009425</name>
</gene>
<feature type="coiled-coil region" evidence="1">
    <location>
        <begin position="187"/>
        <end position="249"/>
    </location>
</feature>
<evidence type="ECO:0000259" key="3">
    <source>
        <dbReference type="Pfam" id="PF04905"/>
    </source>
</evidence>
<dbReference type="EMBL" id="JAEPRD010000091">
    <property type="protein sequence ID" value="KAG2199812.1"/>
    <property type="molecule type" value="Genomic_DNA"/>
</dbReference>
<dbReference type="OrthoDB" id="10028556at2759"/>
<dbReference type="GO" id="GO:0005634">
    <property type="term" value="C:nucleus"/>
    <property type="evidence" value="ECO:0007669"/>
    <property type="project" value="InterPro"/>
</dbReference>
<comment type="caution">
    <text evidence="4">The sequence shown here is derived from an EMBL/GenBank/DDBJ whole genome shotgun (WGS) entry which is preliminary data.</text>
</comment>
<dbReference type="Pfam" id="PF04905">
    <property type="entry name" value="NCD2"/>
    <property type="match status" value="1"/>
</dbReference>
<dbReference type="Gene3D" id="1.20.120.2010">
    <property type="entry name" value="NAB conserved domain 2"/>
    <property type="match status" value="1"/>
</dbReference>
<organism evidence="4 5">
    <name type="scientific">Mucor saturninus</name>
    <dbReference type="NCBI Taxonomy" id="64648"/>
    <lineage>
        <taxon>Eukaryota</taxon>
        <taxon>Fungi</taxon>
        <taxon>Fungi incertae sedis</taxon>
        <taxon>Mucoromycota</taxon>
        <taxon>Mucoromycotina</taxon>
        <taxon>Mucoromycetes</taxon>
        <taxon>Mucorales</taxon>
        <taxon>Mucorineae</taxon>
        <taxon>Mucoraceae</taxon>
        <taxon>Mucor</taxon>
    </lineage>
</organism>
<sequence length="322" mass="36564">MQTLSAFLSSIALEQYHAAFLEAGATDEDLSQLVAFNDTELSEFLSALDMLPFHSIKFKKCLRELKPAPLVAQDIMTELPSTREFILSHATIYGKKKNRPLTSYEEAINRASLDLALENPVLISKKGRLFDMAKQKLLDSGYHYKRGSSRSKLKSKAVHPAGCSEKLMLAKREENAQRMSDHRLAKMEQLQIQVDYALQSRQRIENQLAATADSGFSSHQRHIALKTDLARFEDIKIKLSKELSQLKAQERKHQWYKRRKLEKHNLSQDEGFSSQASQEEEEEEAHPSAFTAFVSSQESTSSVMTCSRTSDVRASSISDYDR</sequence>
<feature type="domain" description="NAB co-repressor" evidence="3">
    <location>
        <begin position="78"/>
        <end position="150"/>
    </location>
</feature>
<dbReference type="GO" id="GO:0045892">
    <property type="term" value="P:negative regulation of DNA-templated transcription"/>
    <property type="evidence" value="ECO:0007669"/>
    <property type="project" value="InterPro"/>
</dbReference>
<accession>A0A8H7QWV6</accession>
<reference evidence="4" key="1">
    <citation type="submission" date="2020-12" db="EMBL/GenBank/DDBJ databases">
        <title>Metabolic potential, ecology and presence of endohyphal bacteria is reflected in genomic diversity of Mucoromycotina.</title>
        <authorList>
            <person name="Muszewska A."/>
            <person name="Okrasinska A."/>
            <person name="Steczkiewicz K."/>
            <person name="Drgas O."/>
            <person name="Orlowska M."/>
            <person name="Perlinska-Lenart U."/>
            <person name="Aleksandrzak-Piekarczyk T."/>
            <person name="Szatraj K."/>
            <person name="Zielenkiewicz U."/>
            <person name="Pilsyk S."/>
            <person name="Malc E."/>
            <person name="Mieczkowski P."/>
            <person name="Kruszewska J.S."/>
            <person name="Biernat P."/>
            <person name="Pawlowska J."/>
        </authorList>
    </citation>
    <scope>NUCLEOTIDE SEQUENCE</scope>
    <source>
        <strain evidence="4">WA0000017839</strain>
    </source>
</reference>